<sequence length="293" mass="35156">MHKNDEFLEFNKMINNDDTLSLESVLSFLKTFENIPLIIHNYDLKDDEILTYSTELLKMNQRLKNKDKETYWTKIIRENNKLYFVDYIAKNKYGAQLKIKQNLVFNDISSVSDTLGKRIKKYVDNPDFESFRDLITKIKNKDDLKNLRGFYLKAYPFFGKSFVLSNFANELAKKDIKVAYLNINNLFEYITNNIFNSKETTLNDFKNKLFNVDVLFIDDFGLEKPNNWFRETFLYELFEYRYEKNLLTAIASDYSLEEITSKYTNNKIDSLKLEKMINKIKKLMPNYFEFKRR</sequence>
<dbReference type="PANTHER" id="PTHR30050">
    <property type="entry name" value="CHROMOSOMAL REPLICATION INITIATOR PROTEIN DNAA"/>
    <property type="match status" value="1"/>
</dbReference>
<evidence type="ECO:0000259" key="1">
    <source>
        <dbReference type="Pfam" id="PF00308"/>
    </source>
</evidence>
<evidence type="ECO:0000313" key="3">
    <source>
        <dbReference type="Proteomes" id="UP001344817"/>
    </source>
</evidence>
<name>A0ABU7ML87_9BACT</name>
<organism evidence="2 3">
    <name type="scientific">Mycoplasmopsis ciconiae</name>
    <dbReference type="NCBI Taxonomy" id="561067"/>
    <lineage>
        <taxon>Bacteria</taxon>
        <taxon>Bacillati</taxon>
        <taxon>Mycoplasmatota</taxon>
        <taxon>Mycoplasmoidales</taxon>
        <taxon>Metamycoplasmataceae</taxon>
        <taxon>Mycoplasmopsis</taxon>
    </lineage>
</organism>
<reference evidence="2" key="1">
    <citation type="submission" date="2024-01" db="EMBL/GenBank/DDBJ databases">
        <title>Genome sequence of Mycoplasma ciconiae type strain DSM 25251.</title>
        <authorList>
            <person name="Spergser J."/>
        </authorList>
    </citation>
    <scope>NUCLEOTIDE SEQUENCE [LARGE SCALE GENOMIC DNA]</scope>
    <source>
        <strain evidence="2">DSM 25251</strain>
    </source>
</reference>
<gene>
    <name evidence="2" type="ORF">V2E24_00350</name>
</gene>
<accession>A0ABU7ML87</accession>
<comment type="caution">
    <text evidence="2">The sequence shown here is derived from an EMBL/GenBank/DDBJ whole genome shotgun (WGS) entry which is preliminary data.</text>
</comment>
<evidence type="ECO:0000313" key="2">
    <source>
        <dbReference type="EMBL" id="MEE3928028.1"/>
    </source>
</evidence>
<proteinExistence type="predicted"/>
<dbReference type="EMBL" id="JAZDWZ010000001">
    <property type="protein sequence ID" value="MEE3928028.1"/>
    <property type="molecule type" value="Genomic_DNA"/>
</dbReference>
<dbReference type="Proteomes" id="UP001344817">
    <property type="component" value="Unassembled WGS sequence"/>
</dbReference>
<feature type="domain" description="Chromosomal replication initiator protein DnaA ATPAse" evidence="1">
    <location>
        <begin position="158"/>
        <end position="260"/>
    </location>
</feature>
<dbReference type="InterPro" id="IPR027417">
    <property type="entry name" value="P-loop_NTPase"/>
</dbReference>
<dbReference type="Gene3D" id="3.40.50.300">
    <property type="entry name" value="P-loop containing nucleotide triphosphate hydrolases"/>
    <property type="match status" value="1"/>
</dbReference>
<dbReference type="RefSeq" id="WP_330500443.1">
    <property type="nucleotide sequence ID" value="NZ_JAZDWZ010000001.1"/>
</dbReference>
<dbReference type="PANTHER" id="PTHR30050:SF4">
    <property type="entry name" value="ATP-BINDING PROTEIN RV3427C IN INSERTION SEQUENCE-RELATED"/>
    <property type="match status" value="1"/>
</dbReference>
<dbReference type="Pfam" id="PF00308">
    <property type="entry name" value="Bac_DnaA"/>
    <property type="match status" value="1"/>
</dbReference>
<protein>
    <submittedName>
        <fullName evidence="2">DnaA/Hda family protein</fullName>
    </submittedName>
</protein>
<keyword evidence="3" id="KW-1185">Reference proteome</keyword>
<dbReference type="SUPFAM" id="SSF52540">
    <property type="entry name" value="P-loop containing nucleoside triphosphate hydrolases"/>
    <property type="match status" value="1"/>
</dbReference>
<dbReference type="InterPro" id="IPR013317">
    <property type="entry name" value="DnaA_dom"/>
</dbReference>